<dbReference type="PROSITE" id="PS51257">
    <property type="entry name" value="PROKAR_LIPOPROTEIN"/>
    <property type="match status" value="1"/>
</dbReference>
<evidence type="ECO:0000313" key="1">
    <source>
        <dbReference type="EMBL" id="ANU63058.1"/>
    </source>
</evidence>
<sequence length="336" mass="38137">MRFTNFIIIILVLSGCSHVKPDSTFMDGIPQLGFTISYACFLNQNNGIIIGRHQEYNDSISTQYRNSIEIYMSSNKGAQWLLKSKFYFDDLTHIGNTIKSDSYLLTPLFSQSGDAYLLRITYAPEYSAKLTSTGQTRFYPIAFKNNLLYSVADFKDEHNLITMDSSYYVINSVPSPSLSQSLLGKDEMIAIKRYVRNNNVFVLDKNGQWGISTCPVSPEFIAELEDGICISGITESNGVEVYFYNQSIHNPLLIYSSNDYTFVKELITDKEDTIILVLGYTSGIFMKYKLVISNNSGKDWETFDIPNSELYAACSIYGNSIYLFLTNNCLIQYRIS</sequence>
<dbReference type="EMBL" id="CP015402">
    <property type="protein sequence ID" value="ANU63058.1"/>
    <property type="molecule type" value="Genomic_DNA"/>
</dbReference>
<dbReference type="STRING" id="1796646.A4V02_04560"/>
<organism evidence="1 2">
    <name type="scientific">Muribaculum intestinale</name>
    <dbReference type="NCBI Taxonomy" id="1796646"/>
    <lineage>
        <taxon>Bacteria</taxon>
        <taxon>Pseudomonadati</taxon>
        <taxon>Bacteroidota</taxon>
        <taxon>Bacteroidia</taxon>
        <taxon>Bacteroidales</taxon>
        <taxon>Muribaculaceae</taxon>
        <taxon>Muribaculum</taxon>
    </lineage>
</organism>
<protein>
    <recommendedName>
        <fullName evidence="3">Exo-alpha-sialidase</fullName>
    </recommendedName>
</protein>
<keyword evidence="2" id="KW-1185">Reference proteome</keyword>
<name>A0A1B1S8C5_9BACT</name>
<gene>
    <name evidence="1" type="ORF">A4V02_04560</name>
</gene>
<reference evidence="2" key="1">
    <citation type="submission" date="2016-04" db="EMBL/GenBank/DDBJ databases">
        <title>Complete Genome Sequences of Twelve Strains of a Stable Defined Moderately Diverse Mouse Microbiota 2 (sDMDMm2).</title>
        <authorList>
            <person name="Uchimura Y."/>
            <person name="Wyss M."/>
            <person name="Brugiroux S."/>
            <person name="Limenitakis J.P."/>
            <person name="Stecher B."/>
            <person name="McCoy K.D."/>
            <person name="Macpherson A.J."/>
        </authorList>
    </citation>
    <scope>NUCLEOTIDE SEQUENCE [LARGE SCALE GENOMIC DNA]</scope>
    <source>
        <strain evidence="2">YL27</strain>
    </source>
</reference>
<dbReference type="GeneID" id="65536120"/>
<dbReference type="RefSeq" id="WP_068960417.1">
    <property type="nucleotide sequence ID" value="NZ_CP015402.2"/>
</dbReference>
<evidence type="ECO:0000313" key="2">
    <source>
        <dbReference type="Proteomes" id="UP000186351"/>
    </source>
</evidence>
<dbReference type="AlphaFoldDB" id="A0A1B1S8C5"/>
<proteinExistence type="predicted"/>
<accession>A0A1B1S8C5</accession>
<dbReference type="Proteomes" id="UP000186351">
    <property type="component" value="Chromosome"/>
</dbReference>
<accession>A0A1Z2XKA6</accession>
<evidence type="ECO:0008006" key="3">
    <source>
        <dbReference type="Google" id="ProtNLM"/>
    </source>
</evidence>
<dbReference type="KEGG" id="pary:A4V02_04560"/>